<feature type="compositionally biased region" description="Low complexity" evidence="12">
    <location>
        <begin position="2092"/>
        <end position="2105"/>
    </location>
</feature>
<dbReference type="InterPro" id="IPR013761">
    <property type="entry name" value="SAM/pointed_sf"/>
</dbReference>
<evidence type="ECO:0000259" key="14">
    <source>
        <dbReference type="PROSITE" id="PS50105"/>
    </source>
</evidence>
<dbReference type="GO" id="GO:0003677">
    <property type="term" value="F:DNA binding"/>
    <property type="evidence" value="ECO:0007669"/>
    <property type="project" value="InterPro"/>
</dbReference>
<dbReference type="PROSITE" id="PS50105">
    <property type="entry name" value="SAM_DOMAIN"/>
    <property type="match status" value="1"/>
</dbReference>
<keyword evidence="5" id="KW-0479">Metal-binding</keyword>
<feature type="compositionally biased region" description="Low complexity" evidence="12">
    <location>
        <begin position="2047"/>
        <end position="2060"/>
    </location>
</feature>
<evidence type="ECO:0000256" key="4">
    <source>
        <dbReference type="ARBA" id="ARBA00022553"/>
    </source>
</evidence>
<feature type="region of interest" description="Disordered" evidence="12">
    <location>
        <begin position="160"/>
        <end position="191"/>
    </location>
</feature>
<evidence type="ECO:0000256" key="3">
    <source>
        <dbReference type="ARBA" id="ARBA00022499"/>
    </source>
</evidence>
<feature type="compositionally biased region" description="Polar residues" evidence="12">
    <location>
        <begin position="731"/>
        <end position="742"/>
    </location>
</feature>
<dbReference type="InterPro" id="IPR001660">
    <property type="entry name" value="SAM"/>
</dbReference>
<keyword evidence="17" id="KW-1185">Reference proteome</keyword>
<dbReference type="SMART" id="SM00454">
    <property type="entry name" value="SAM"/>
    <property type="match status" value="1"/>
</dbReference>
<sequence>MLSASPNGGPATFVTINGMLPHNPHGAQFPGNPPGAMFAIPSGMTTSNLLPGQNLTTGPFMLPSGSFPHNLTCTVPYSSSQYPPPPPPPPSLFPFLAHTAGGLLTASGPHGSLTFPPQFSGPLPTHLFQPQPLTVPTSLSSFSTSLSNTSALGTLALPNTLISEPNHGNGNGSSQANGNNNNGGNPNTGLSVSSTLFTNQLVSSPLILPTFSFTMSNQSLNGNPNDMLPFSLAPPCNTTATINTTATTMGNIHIPIAPTPGICSTSGSIAMSATHSISHPVPSSVISTNASVIPTGGFTLPTSVLSPITTTALPSTSTGQSSTSSSTSLSSSSPTTSDSTIRLTSSPQSSVSSGSTQTPVCSIKSEKTPTPILAALPTTNNNSHNNGYRPNVGDSLHVLESVDFHRDVILDAIDKLRERKARPDFERISCLLKRHQNINPDHTQVCLGRLAAAGAVVCVDYKGNLSYRNPSKWRKTATNSATVNPTGVSQRLVDAVRRLMIGTVQGQLNSSNCVDPSIVPLLNAQPGPNGGYSLFQIERALQASRTNVENLPGVKPFPELTGATLRVCLDREAVHGKLAKTVDGRYVLDESGERKKLSAINSNVLPTHFLNKKPIPPNTGCGLYSSVAVNQTKYGKYSSVMQPIAPAGDYSSTLNRPLAVKQTAPGSLASNVIRPFALTPLQPLLSRPAGPGRRGRPPGPKSRRYSVQPDVQGPADKAAVRRPGQKASKQHALSHQPTTDRSLSMPRDADVSAYARVVLVCKIKTETWSTANDPSHSVSTPSLSISTSSGITNSGPVGLDGSLIPVVSNGVGTSTGLPLSNNFIPSLGSAAFGPTTIMPSAILPNSFASLTSAEFSSAVSQSGVPLSNFSPGLTAPSQSLSCASTLSSSIDTFPTPVVHGVMTLPSGPVPGIITTGENGMKPGSDRWPDSPGTTGPSDSIHSDTDSAMMLMSVDKTEEPDDETLLCSRCCGLPTKEDPFLVCKDCGQGEAAYVLNENPPHASYRNDNLFYPCITSRTTATFPNTLYACNSHSASAPLDISLADSMMKRPRLTRGAFNTKQFVTPSTIQRFPFIWQNPAICEKQVAYNLGRNNGLIFSNNTQVTPITTSEKVRAQLLTSRASVARMGIPFESKEVEPVVSIAKGDHSKMIPSVLSATTTIALNSQLGNPAASQLPLPEVNHDKTVSAVPAVTSTATVSSSETSASVTETTSTGTTTTAITTTSTKTIENEPKDLSRRDASANRTTGDIKVMQVTAFKHEPRKRKAQPLTISSVTSLGTIGMSPIKSNSWDSSRLSQLSTRSCCYGSDSVATVPQMSTDVVPCAGLSSMPNIVGLGRNLSQVGVSMPIPRPQSVLVNFPGSRGTHVNCLNNSIHTANVTLGSDVVHRNRVSRNLRTNRRRLILPNTMRRMGLQALEVSRPWLVRQPAYHKTQAEFTNPFASLLSIKPRIRSARKPDSTAIKSPTSLCSLTRHSNVPTRADPTRSSCVPSVFTPIDNVLWSRQFFGRSNPQQLVYTLVYMYARIFNLWSSAQLRRLRCGFRSQFTFVLLKPGESTKQIELLSSESENQFTAIDSNLFRGDFKPLLMLQRLRLLYTPFFDIDDPEPINSQFAESEPTTDRKNGTDPNWNYLLDHFDANNHERCLVCYHAFYLSKRATSVVSDVDMDSYFLIWESNPVTSTDWFRPYPIDARSLSLILETIRTALDCADLMHRQLLSTPNTIEPLPGPLTSVQESSQSSSPLNLVIRERHSSPTNRCSEPTHSHPTCLDYWPELTERARQSPWQCSDCKTCTVCQGKGYENELLICDACDKGFHSECHEPKLQEPVDRSMPWVCSACQKEGYSVAIGTLPGAQDSSTFPSLPTSMDSSPNKSDAGNSMDLANSVSEANPMSDRHQVSSLIATCEQLANATAHQDKSRIRVSNANNDTSSVKSSIRPTNSDSLPSADIVSSLIATCEQLANATAHQDKSRIRVSNANNDTSSVKSSIRPTNSDSLPSADIGSSNPADTPSTVETNENDLFVGSCSNLSPALPSQSISSTQLVDSNVQSERISRSTPSTPSSFTRSPEQAPSLTSTSGNRFDGTSAPTEEHEVHPPAPEVSSSPSSTDIVPPRTGDPESCADVCTSCPLPTDIAPFASRPEDIRAWSVEHVRDWLLEEGFHREAEAFFQQEIDGACLLLMKRMDVLTELGIKLGPAVKIYERIKRLQSRCSSPNIMCS</sequence>
<keyword evidence="2" id="KW-0678">Repressor</keyword>
<protein>
    <submittedName>
        <fullName evidence="16">Histone acetyltransferase MYST3</fullName>
    </submittedName>
</protein>
<dbReference type="SUPFAM" id="SSF47769">
    <property type="entry name" value="SAM/Pointed domain"/>
    <property type="match status" value="1"/>
</dbReference>
<dbReference type="SMART" id="SM00249">
    <property type="entry name" value="PHD"/>
    <property type="match status" value="1"/>
</dbReference>
<feature type="region of interest" description="Disordered" evidence="12">
    <location>
        <begin position="311"/>
        <end position="364"/>
    </location>
</feature>
<comment type="caution">
    <text evidence="16">The sequence shown here is derived from an EMBL/GenBank/DDBJ whole genome shotgun (WGS) entry which is preliminary data.</text>
</comment>
<dbReference type="GO" id="GO:0006325">
    <property type="term" value="P:chromatin organization"/>
    <property type="evidence" value="ECO:0007669"/>
    <property type="project" value="UniProtKB-KW"/>
</dbReference>
<dbReference type="GO" id="GO:0045892">
    <property type="term" value="P:negative regulation of DNA-templated transcription"/>
    <property type="evidence" value="ECO:0007669"/>
    <property type="project" value="TreeGrafter"/>
</dbReference>
<comment type="subcellular location">
    <subcellularLocation>
        <location evidence="1">Nucleus</location>
    </subcellularLocation>
</comment>
<dbReference type="InterPro" id="IPR001965">
    <property type="entry name" value="Znf_PHD"/>
</dbReference>
<evidence type="ECO:0000256" key="5">
    <source>
        <dbReference type="ARBA" id="ARBA00022723"/>
    </source>
</evidence>
<feature type="compositionally biased region" description="Polar residues" evidence="12">
    <location>
        <begin position="2024"/>
        <end position="2041"/>
    </location>
</feature>
<feature type="compositionally biased region" description="Polar residues" evidence="12">
    <location>
        <begin position="1914"/>
        <end position="1937"/>
    </location>
</feature>
<keyword evidence="6 11" id="KW-0863">Zinc-finger</keyword>
<feature type="region of interest" description="Disordered" evidence="12">
    <location>
        <begin position="1848"/>
        <end position="1873"/>
    </location>
</feature>
<dbReference type="InterPro" id="IPR019787">
    <property type="entry name" value="Znf_PHD-finger"/>
</dbReference>
<evidence type="ECO:0000256" key="2">
    <source>
        <dbReference type="ARBA" id="ARBA00022491"/>
    </source>
</evidence>
<dbReference type="GO" id="GO:0005634">
    <property type="term" value="C:nucleus"/>
    <property type="evidence" value="ECO:0007669"/>
    <property type="project" value="UniProtKB-SubCell"/>
</dbReference>
<keyword evidence="3" id="KW-1017">Isopeptide bond</keyword>
<dbReference type="Pfam" id="PF00628">
    <property type="entry name" value="PHD"/>
    <property type="match status" value="1"/>
</dbReference>
<evidence type="ECO:0000256" key="6">
    <source>
        <dbReference type="ARBA" id="ARBA00022771"/>
    </source>
</evidence>
<dbReference type="PANTHER" id="PTHR12247:SF139">
    <property type="entry name" value="ATHERIN-RELATED"/>
    <property type="match status" value="1"/>
</dbReference>
<organism evidence="16 17">
    <name type="scientific">Fasciola gigantica</name>
    <name type="common">Giant liver fluke</name>
    <dbReference type="NCBI Taxonomy" id="46835"/>
    <lineage>
        <taxon>Eukaryota</taxon>
        <taxon>Metazoa</taxon>
        <taxon>Spiralia</taxon>
        <taxon>Lophotrochozoa</taxon>
        <taxon>Platyhelminthes</taxon>
        <taxon>Trematoda</taxon>
        <taxon>Digenea</taxon>
        <taxon>Plagiorchiida</taxon>
        <taxon>Echinostomata</taxon>
        <taxon>Echinostomatoidea</taxon>
        <taxon>Fasciolidae</taxon>
        <taxon>Fasciola</taxon>
    </lineage>
</organism>
<dbReference type="GO" id="GO:0042393">
    <property type="term" value="F:histone binding"/>
    <property type="evidence" value="ECO:0007669"/>
    <property type="project" value="TreeGrafter"/>
</dbReference>
<proteinExistence type="predicted"/>
<evidence type="ECO:0000256" key="8">
    <source>
        <dbReference type="ARBA" id="ARBA00022843"/>
    </source>
</evidence>
<keyword evidence="10" id="KW-0539">Nucleus</keyword>
<evidence type="ECO:0000313" key="16">
    <source>
        <dbReference type="EMBL" id="TPP56681.1"/>
    </source>
</evidence>
<feature type="compositionally biased region" description="Polar residues" evidence="12">
    <location>
        <begin position="1966"/>
        <end position="2008"/>
    </location>
</feature>
<dbReference type="CDD" id="cd15527">
    <property type="entry name" value="PHD2_KAT6A_6B"/>
    <property type="match status" value="1"/>
</dbReference>
<feature type="domain" description="PHD-type" evidence="13">
    <location>
        <begin position="1783"/>
        <end position="1835"/>
    </location>
</feature>
<keyword evidence="8" id="KW-0832">Ubl conjugation</keyword>
<dbReference type="GO" id="GO:0003682">
    <property type="term" value="F:chromatin binding"/>
    <property type="evidence" value="ECO:0007669"/>
    <property type="project" value="TreeGrafter"/>
</dbReference>
<dbReference type="CDD" id="cd09583">
    <property type="entry name" value="SAM_Atherin-like"/>
    <property type="match status" value="1"/>
</dbReference>
<name>A0A504Y7Y8_FASGI</name>
<feature type="domain" description="SAM" evidence="14">
    <location>
        <begin position="2139"/>
        <end position="2184"/>
    </location>
</feature>
<evidence type="ECO:0000256" key="10">
    <source>
        <dbReference type="ARBA" id="ARBA00023242"/>
    </source>
</evidence>
<dbReference type="STRING" id="46835.A0A504Y7Y8"/>
<evidence type="ECO:0000256" key="7">
    <source>
        <dbReference type="ARBA" id="ARBA00022833"/>
    </source>
</evidence>
<feature type="compositionally biased region" description="Low complexity" evidence="12">
    <location>
        <begin position="315"/>
        <end position="360"/>
    </location>
</feature>
<feature type="region of interest" description="Disordered" evidence="12">
    <location>
        <begin position="1959"/>
        <end position="2010"/>
    </location>
</feature>
<evidence type="ECO:0000256" key="9">
    <source>
        <dbReference type="ARBA" id="ARBA00022853"/>
    </source>
</evidence>
<keyword evidence="7" id="KW-0862">Zinc</keyword>
<dbReference type="Pfam" id="PF21524">
    <property type="entry name" value="SAMD1_WH"/>
    <property type="match status" value="1"/>
</dbReference>
<dbReference type="InterPro" id="IPR013083">
    <property type="entry name" value="Znf_RING/FYVE/PHD"/>
</dbReference>
<keyword evidence="4" id="KW-0597">Phosphoprotein</keyword>
<dbReference type="OrthoDB" id="10004495at2759"/>
<evidence type="ECO:0000256" key="11">
    <source>
        <dbReference type="PROSITE-ProRule" id="PRU00146"/>
    </source>
</evidence>
<feature type="region of interest" description="Disordered" evidence="12">
    <location>
        <begin position="2024"/>
        <end position="2110"/>
    </location>
</feature>
<feature type="region of interest" description="Disordered" evidence="12">
    <location>
        <begin position="1905"/>
        <end position="1938"/>
    </location>
</feature>
<dbReference type="GO" id="GO:0016740">
    <property type="term" value="F:transferase activity"/>
    <property type="evidence" value="ECO:0007669"/>
    <property type="project" value="UniProtKB-KW"/>
</dbReference>
<feature type="compositionally biased region" description="Polar residues" evidence="12">
    <location>
        <begin position="2062"/>
        <end position="2072"/>
    </location>
</feature>
<dbReference type="InterPro" id="IPR050548">
    <property type="entry name" value="PcG_chromatin_remod_factors"/>
</dbReference>
<dbReference type="Gene3D" id="1.10.150.50">
    <property type="entry name" value="Transcription Factor, Ets-1"/>
    <property type="match status" value="1"/>
</dbReference>
<gene>
    <name evidence="16" type="ORF">FGIG_02522</name>
</gene>
<dbReference type="SUPFAM" id="SSF57903">
    <property type="entry name" value="FYVE/PHD zinc finger"/>
    <property type="match status" value="1"/>
</dbReference>
<evidence type="ECO:0000259" key="13">
    <source>
        <dbReference type="PROSITE" id="PS50016"/>
    </source>
</evidence>
<accession>A0A504Y7Y8</accession>
<dbReference type="InterPro" id="IPR011011">
    <property type="entry name" value="Znf_FYVE_PHD"/>
</dbReference>
<keyword evidence="16" id="KW-0808">Transferase</keyword>
<dbReference type="PROSITE" id="PS50016">
    <property type="entry name" value="ZF_PHD_2"/>
    <property type="match status" value="1"/>
</dbReference>
<dbReference type="PANTHER" id="PTHR12247">
    <property type="entry name" value="POLYCOMB GROUP PROTEIN"/>
    <property type="match status" value="1"/>
</dbReference>
<evidence type="ECO:0000313" key="17">
    <source>
        <dbReference type="Proteomes" id="UP000316759"/>
    </source>
</evidence>
<evidence type="ECO:0000256" key="1">
    <source>
        <dbReference type="ARBA" id="ARBA00004123"/>
    </source>
</evidence>
<dbReference type="Pfam" id="PF00536">
    <property type="entry name" value="SAM_1"/>
    <property type="match status" value="1"/>
</dbReference>
<dbReference type="PROSITE" id="PS52014">
    <property type="entry name" value="SAMD1_WH"/>
    <property type="match status" value="1"/>
</dbReference>
<feature type="region of interest" description="Disordered" evidence="12">
    <location>
        <begin position="682"/>
        <end position="747"/>
    </location>
</feature>
<dbReference type="GO" id="GO:0008270">
    <property type="term" value="F:zinc ion binding"/>
    <property type="evidence" value="ECO:0007669"/>
    <property type="project" value="UniProtKB-KW"/>
</dbReference>
<evidence type="ECO:0000256" key="12">
    <source>
        <dbReference type="SAM" id="MobiDB-lite"/>
    </source>
</evidence>
<reference evidence="16 17" key="1">
    <citation type="submission" date="2019-04" db="EMBL/GenBank/DDBJ databases">
        <title>Annotation for the trematode Fasciola gigantica.</title>
        <authorList>
            <person name="Choi Y.-J."/>
        </authorList>
    </citation>
    <scope>NUCLEOTIDE SEQUENCE [LARGE SCALE GENOMIC DNA]</scope>
    <source>
        <strain evidence="16">Uganda_cow_1</strain>
    </source>
</reference>
<feature type="domain" description="SAMD1-like winged helix (WH)" evidence="15">
    <location>
        <begin position="397"/>
        <end position="473"/>
    </location>
</feature>
<keyword evidence="9" id="KW-0156">Chromatin regulator</keyword>
<feature type="compositionally biased region" description="Basic residues" evidence="12">
    <location>
        <begin position="693"/>
        <end position="704"/>
    </location>
</feature>
<dbReference type="InterPro" id="IPR048589">
    <property type="entry name" value="SAMD1-like_WH"/>
</dbReference>
<dbReference type="EMBL" id="SUNJ01014197">
    <property type="protein sequence ID" value="TPP56681.1"/>
    <property type="molecule type" value="Genomic_DNA"/>
</dbReference>
<evidence type="ECO:0000259" key="15">
    <source>
        <dbReference type="PROSITE" id="PS52014"/>
    </source>
</evidence>
<dbReference type="Proteomes" id="UP000316759">
    <property type="component" value="Unassembled WGS sequence"/>
</dbReference>
<dbReference type="Gene3D" id="3.30.40.10">
    <property type="entry name" value="Zinc/RING finger domain, C3HC4 (zinc finger)"/>
    <property type="match status" value="1"/>
</dbReference>
<feature type="compositionally biased region" description="Low complexity" evidence="12">
    <location>
        <begin position="166"/>
        <end position="189"/>
    </location>
</feature>
<feature type="region of interest" description="Disordered" evidence="12">
    <location>
        <begin position="917"/>
        <end position="943"/>
    </location>
</feature>